<name>A0A9E8N6W6_9BACT</name>
<keyword evidence="2" id="KW-0378">Hydrolase</keyword>
<keyword evidence="3" id="KW-1185">Reference proteome</keyword>
<dbReference type="Pfam" id="PF05685">
    <property type="entry name" value="Uma2"/>
    <property type="match status" value="1"/>
</dbReference>
<dbReference type="InterPro" id="IPR012296">
    <property type="entry name" value="Nuclease_put_TT1808"/>
</dbReference>
<dbReference type="PANTHER" id="PTHR34107:SF4">
    <property type="entry name" value="SLL1222 PROTEIN"/>
    <property type="match status" value="1"/>
</dbReference>
<reference evidence="2" key="1">
    <citation type="submission" date="2022-11" db="EMBL/GenBank/DDBJ databases">
        <title>Dyadobacter pollutisoli sp. nov., isolated from plastic dumped soil.</title>
        <authorList>
            <person name="Kim J.M."/>
            <person name="Kim K.R."/>
            <person name="Lee J.K."/>
            <person name="Hao L."/>
            <person name="Jeon C.O."/>
        </authorList>
    </citation>
    <scope>NUCLEOTIDE SEQUENCE</scope>
    <source>
        <strain evidence="2">U1</strain>
    </source>
</reference>
<keyword evidence="2" id="KW-0540">Nuclease</keyword>
<sequence>MKTMEAAIWYNPDLTQIINGEEIMSPSPKTPHQKASRKLQRILEDHAEAKNLGDVFNAPLDVIFEDGVNSLQPDLMFIARENEHIIQDWIRGVPDLVVEIISKSNFRLDTVVKKKIYERYGVKEFWIVFPEKPSIEIHTLLNGKYELFATFSNDEQVQSPLLDGLSFKVNAII</sequence>
<proteinExistence type="predicted"/>
<gene>
    <name evidence="2" type="ORF">ON006_18035</name>
</gene>
<evidence type="ECO:0000259" key="1">
    <source>
        <dbReference type="Pfam" id="PF05685"/>
    </source>
</evidence>
<dbReference type="Gene3D" id="3.90.1570.10">
    <property type="entry name" value="tt1808, chain A"/>
    <property type="match status" value="1"/>
</dbReference>
<dbReference type="KEGG" id="dpf:ON006_18035"/>
<evidence type="ECO:0000313" key="3">
    <source>
        <dbReference type="Proteomes" id="UP001164653"/>
    </source>
</evidence>
<dbReference type="PANTHER" id="PTHR34107">
    <property type="entry name" value="SLL0198 PROTEIN-RELATED"/>
    <property type="match status" value="1"/>
</dbReference>
<dbReference type="AlphaFoldDB" id="A0A9E8N6W6"/>
<protein>
    <submittedName>
        <fullName evidence="2">Uma2 family endonuclease</fullName>
    </submittedName>
</protein>
<dbReference type="RefSeq" id="WP_244820767.1">
    <property type="nucleotide sequence ID" value="NZ_CP112998.1"/>
</dbReference>
<feature type="domain" description="Putative restriction endonuclease" evidence="1">
    <location>
        <begin position="16"/>
        <end position="169"/>
    </location>
</feature>
<dbReference type="Proteomes" id="UP001164653">
    <property type="component" value="Chromosome"/>
</dbReference>
<dbReference type="InterPro" id="IPR011335">
    <property type="entry name" value="Restrct_endonuc-II-like"/>
</dbReference>
<dbReference type="CDD" id="cd06260">
    <property type="entry name" value="DUF820-like"/>
    <property type="match status" value="1"/>
</dbReference>
<dbReference type="SUPFAM" id="SSF52980">
    <property type="entry name" value="Restriction endonuclease-like"/>
    <property type="match status" value="1"/>
</dbReference>
<evidence type="ECO:0000313" key="2">
    <source>
        <dbReference type="EMBL" id="WAC09652.1"/>
    </source>
</evidence>
<keyword evidence="2" id="KW-0255">Endonuclease</keyword>
<dbReference type="GO" id="GO:0004519">
    <property type="term" value="F:endonuclease activity"/>
    <property type="evidence" value="ECO:0007669"/>
    <property type="project" value="UniProtKB-KW"/>
</dbReference>
<accession>A0A9E8N6W6</accession>
<organism evidence="2 3">
    <name type="scientific">Dyadobacter pollutisoli</name>
    <dbReference type="NCBI Taxonomy" id="2910158"/>
    <lineage>
        <taxon>Bacteria</taxon>
        <taxon>Pseudomonadati</taxon>
        <taxon>Bacteroidota</taxon>
        <taxon>Cytophagia</taxon>
        <taxon>Cytophagales</taxon>
        <taxon>Spirosomataceae</taxon>
        <taxon>Dyadobacter</taxon>
    </lineage>
</organism>
<dbReference type="InterPro" id="IPR008538">
    <property type="entry name" value="Uma2"/>
</dbReference>
<dbReference type="EMBL" id="CP112998">
    <property type="protein sequence ID" value="WAC09652.1"/>
    <property type="molecule type" value="Genomic_DNA"/>
</dbReference>